<dbReference type="AlphaFoldDB" id="A0A9P6X3L6"/>
<evidence type="ECO:0000256" key="1">
    <source>
        <dbReference type="SAM" id="MobiDB-lite"/>
    </source>
</evidence>
<evidence type="ECO:0000313" key="3">
    <source>
        <dbReference type="Proteomes" id="UP000716291"/>
    </source>
</evidence>
<organism evidence="2 3">
    <name type="scientific">Rhizopus oryzae</name>
    <name type="common">Mucormycosis agent</name>
    <name type="synonym">Rhizopus arrhizus var. delemar</name>
    <dbReference type="NCBI Taxonomy" id="64495"/>
    <lineage>
        <taxon>Eukaryota</taxon>
        <taxon>Fungi</taxon>
        <taxon>Fungi incertae sedis</taxon>
        <taxon>Mucoromycota</taxon>
        <taxon>Mucoromycotina</taxon>
        <taxon>Mucoromycetes</taxon>
        <taxon>Mucorales</taxon>
        <taxon>Mucorineae</taxon>
        <taxon>Rhizopodaceae</taxon>
        <taxon>Rhizopus</taxon>
    </lineage>
</organism>
<dbReference type="OrthoDB" id="244495at2759"/>
<proteinExistence type="predicted"/>
<dbReference type="Gene3D" id="1.10.472.10">
    <property type="entry name" value="Cyclin-like"/>
    <property type="match status" value="1"/>
</dbReference>
<evidence type="ECO:0000313" key="2">
    <source>
        <dbReference type="EMBL" id="KAG1304180.1"/>
    </source>
</evidence>
<evidence type="ECO:0008006" key="4">
    <source>
        <dbReference type="Google" id="ProtNLM"/>
    </source>
</evidence>
<reference evidence="2" key="1">
    <citation type="journal article" date="2020" name="Microb. Genom.">
        <title>Genetic diversity of clinical and environmental Mucorales isolates obtained from an investigation of mucormycosis cases among solid organ transplant recipients.</title>
        <authorList>
            <person name="Nguyen M.H."/>
            <person name="Kaul D."/>
            <person name="Muto C."/>
            <person name="Cheng S.J."/>
            <person name="Richter R.A."/>
            <person name="Bruno V.M."/>
            <person name="Liu G."/>
            <person name="Beyhan S."/>
            <person name="Sundermann A.J."/>
            <person name="Mounaud S."/>
            <person name="Pasculle A.W."/>
            <person name="Nierman W.C."/>
            <person name="Driscoll E."/>
            <person name="Cumbie R."/>
            <person name="Clancy C.J."/>
            <person name="Dupont C.L."/>
        </authorList>
    </citation>
    <scope>NUCLEOTIDE SEQUENCE</scope>
    <source>
        <strain evidence="2">GL11</strain>
    </source>
</reference>
<gene>
    <name evidence="2" type="ORF">G6F64_009427</name>
</gene>
<sequence length="311" mass="35491">MKIKLDFNKTKKPDNPSSPYYKERSSIAEERENKVTEAYTPSYNQACLVLQAIQINGRHRLSPHCVLQLANYVAKAWEINPEQETIDVISKLMNKLLDTTFLCPEMNLNEALIQFCKNDTATQSVSPSITLLVAIDYISRLKQKYDNIKGTKGCGQRLILVAYMMASKYIHVNLKSIINTTATTTTTAKTVDGPPSPSFNVIKRKDSITLPSLKEYILPSPPTSPKTHNNYSDSNPLNYHYFKSPQKRLVTPLPTTNHNVPISRMELEFLYFLNYDLSINDTMKWVHWAHKFDEDLDKQDDTNSGYEGDTD</sequence>
<keyword evidence="3" id="KW-1185">Reference proteome</keyword>
<protein>
    <recommendedName>
        <fullName evidence="4">Cyclin N-terminal domain-containing protein</fullName>
    </recommendedName>
</protein>
<feature type="compositionally biased region" description="Basic and acidic residues" evidence="1">
    <location>
        <begin position="1"/>
        <end position="14"/>
    </location>
</feature>
<name>A0A9P6X3L6_RHIOR</name>
<accession>A0A9P6X3L6</accession>
<dbReference type="EMBL" id="JAANQT010001716">
    <property type="protein sequence ID" value="KAG1304180.1"/>
    <property type="molecule type" value="Genomic_DNA"/>
</dbReference>
<feature type="region of interest" description="Disordered" evidence="1">
    <location>
        <begin position="1"/>
        <end position="27"/>
    </location>
</feature>
<dbReference type="Proteomes" id="UP000716291">
    <property type="component" value="Unassembled WGS sequence"/>
</dbReference>
<comment type="caution">
    <text evidence="2">The sequence shown here is derived from an EMBL/GenBank/DDBJ whole genome shotgun (WGS) entry which is preliminary data.</text>
</comment>